<dbReference type="AlphaFoldDB" id="A0A2P2R3P6"/>
<name>A0A2P2R3P6_RHIMU</name>
<dbReference type="EMBL" id="GGEC01093379">
    <property type="protein sequence ID" value="MBX73863.1"/>
    <property type="molecule type" value="Transcribed_RNA"/>
</dbReference>
<proteinExistence type="predicted"/>
<sequence>MLVFSSLELSVFPKVRILEHPRTSVTK</sequence>
<evidence type="ECO:0000313" key="1">
    <source>
        <dbReference type="EMBL" id="MBX73863.1"/>
    </source>
</evidence>
<protein>
    <submittedName>
        <fullName evidence="1">Uncharacterized protein</fullName>
    </submittedName>
</protein>
<accession>A0A2P2R3P6</accession>
<organism evidence="1">
    <name type="scientific">Rhizophora mucronata</name>
    <name type="common">Asiatic mangrove</name>
    <dbReference type="NCBI Taxonomy" id="61149"/>
    <lineage>
        <taxon>Eukaryota</taxon>
        <taxon>Viridiplantae</taxon>
        <taxon>Streptophyta</taxon>
        <taxon>Embryophyta</taxon>
        <taxon>Tracheophyta</taxon>
        <taxon>Spermatophyta</taxon>
        <taxon>Magnoliopsida</taxon>
        <taxon>eudicotyledons</taxon>
        <taxon>Gunneridae</taxon>
        <taxon>Pentapetalae</taxon>
        <taxon>rosids</taxon>
        <taxon>fabids</taxon>
        <taxon>Malpighiales</taxon>
        <taxon>Rhizophoraceae</taxon>
        <taxon>Rhizophora</taxon>
    </lineage>
</organism>
<reference evidence="1" key="1">
    <citation type="submission" date="2018-02" db="EMBL/GenBank/DDBJ databases">
        <title>Rhizophora mucronata_Transcriptome.</title>
        <authorList>
            <person name="Meera S.P."/>
            <person name="Sreeshan A."/>
            <person name="Augustine A."/>
        </authorList>
    </citation>
    <scope>NUCLEOTIDE SEQUENCE</scope>
    <source>
        <tissue evidence="1">Leaf</tissue>
    </source>
</reference>